<proteinExistence type="predicted"/>
<sequence length="135" mass="14316">MARTSPASASGRSLPVALAQTVYLLLGLLAVSALAGVLLAAFFLPAVSASSAVAKDGVDLFESYPSELEVEPLNEASRIEASDGSLLATFYTENRIMVPIEEISPHMQHAVIAVEDRRFYEHGGVDPKGLVRAFA</sequence>
<dbReference type="GO" id="GO:0030288">
    <property type="term" value="C:outer membrane-bounded periplasmic space"/>
    <property type="evidence" value="ECO:0007669"/>
    <property type="project" value="TreeGrafter"/>
</dbReference>
<dbReference type="Gene3D" id="1.10.3810.10">
    <property type="entry name" value="Biosynthetic peptidoglycan transglycosylase-like"/>
    <property type="match status" value="1"/>
</dbReference>
<feature type="non-terminal residue" evidence="4">
    <location>
        <position position="135"/>
    </location>
</feature>
<gene>
    <name evidence="4" type="ORF">H9932_07035</name>
</gene>
<reference evidence="4" key="1">
    <citation type="journal article" date="2021" name="PeerJ">
        <title>Extensive microbial diversity within the chicken gut microbiome revealed by metagenomics and culture.</title>
        <authorList>
            <person name="Gilroy R."/>
            <person name="Ravi A."/>
            <person name="Getino M."/>
            <person name="Pursley I."/>
            <person name="Horton D.L."/>
            <person name="Alikhan N.F."/>
            <person name="Baker D."/>
            <person name="Gharbi K."/>
            <person name="Hall N."/>
            <person name="Watson M."/>
            <person name="Adriaenssens E.M."/>
            <person name="Foster-Nyarko E."/>
            <person name="Jarju S."/>
            <person name="Secka A."/>
            <person name="Antonio M."/>
            <person name="Oren A."/>
            <person name="Chaudhuri R.R."/>
            <person name="La Ragione R."/>
            <person name="Hildebrand F."/>
            <person name="Pallen M.J."/>
        </authorList>
    </citation>
    <scope>NUCLEOTIDE SEQUENCE</scope>
    <source>
        <strain evidence="4">CHK130-7132</strain>
    </source>
</reference>
<organism evidence="4 5">
    <name type="scientific">Candidatus Brachybacterium intestinipullorum</name>
    <dbReference type="NCBI Taxonomy" id="2838512"/>
    <lineage>
        <taxon>Bacteria</taxon>
        <taxon>Bacillati</taxon>
        <taxon>Actinomycetota</taxon>
        <taxon>Actinomycetes</taxon>
        <taxon>Micrococcales</taxon>
        <taxon>Dermabacteraceae</taxon>
        <taxon>Brachybacterium</taxon>
    </lineage>
</organism>
<dbReference type="PANTHER" id="PTHR32282">
    <property type="entry name" value="BINDING PROTEIN TRANSPEPTIDASE, PUTATIVE-RELATED"/>
    <property type="match status" value="1"/>
</dbReference>
<evidence type="ECO:0000256" key="2">
    <source>
        <dbReference type="SAM" id="Phobius"/>
    </source>
</evidence>
<dbReference type="PANTHER" id="PTHR32282:SF33">
    <property type="entry name" value="PEPTIDOGLYCAN GLYCOSYLTRANSFERASE"/>
    <property type="match status" value="1"/>
</dbReference>
<keyword evidence="2" id="KW-1133">Transmembrane helix</keyword>
<evidence type="ECO:0000313" key="5">
    <source>
        <dbReference type="Proteomes" id="UP000823854"/>
    </source>
</evidence>
<dbReference type="GO" id="GO:0009252">
    <property type="term" value="P:peptidoglycan biosynthetic process"/>
    <property type="evidence" value="ECO:0007669"/>
    <property type="project" value="TreeGrafter"/>
</dbReference>
<dbReference type="Proteomes" id="UP000823854">
    <property type="component" value="Unassembled WGS sequence"/>
</dbReference>
<evidence type="ECO:0000256" key="1">
    <source>
        <dbReference type="ARBA" id="ARBA00022679"/>
    </source>
</evidence>
<reference evidence="4" key="2">
    <citation type="submission" date="2021-04" db="EMBL/GenBank/DDBJ databases">
        <authorList>
            <person name="Gilroy R."/>
        </authorList>
    </citation>
    <scope>NUCLEOTIDE SEQUENCE</scope>
    <source>
        <strain evidence="4">CHK130-7132</strain>
    </source>
</reference>
<accession>A0A9D2THV7</accession>
<evidence type="ECO:0000259" key="3">
    <source>
        <dbReference type="Pfam" id="PF00912"/>
    </source>
</evidence>
<keyword evidence="1" id="KW-0808">Transferase</keyword>
<dbReference type="InterPro" id="IPR023346">
    <property type="entry name" value="Lysozyme-like_dom_sf"/>
</dbReference>
<evidence type="ECO:0000313" key="4">
    <source>
        <dbReference type="EMBL" id="HJC69418.1"/>
    </source>
</evidence>
<name>A0A9D2THV7_9MICO</name>
<dbReference type="InterPro" id="IPR050396">
    <property type="entry name" value="Glycosyltr_51/Transpeptidase"/>
</dbReference>
<dbReference type="GO" id="GO:0008955">
    <property type="term" value="F:peptidoglycan glycosyltransferase activity"/>
    <property type="evidence" value="ECO:0007669"/>
    <property type="project" value="TreeGrafter"/>
</dbReference>
<dbReference type="SUPFAM" id="SSF53955">
    <property type="entry name" value="Lysozyme-like"/>
    <property type="match status" value="1"/>
</dbReference>
<comment type="caution">
    <text evidence="4">The sequence shown here is derived from an EMBL/GenBank/DDBJ whole genome shotgun (WGS) entry which is preliminary data.</text>
</comment>
<feature type="transmembrane region" description="Helical" evidence="2">
    <location>
        <begin position="21"/>
        <end position="44"/>
    </location>
</feature>
<dbReference type="InterPro" id="IPR001264">
    <property type="entry name" value="Glyco_trans_51"/>
</dbReference>
<dbReference type="Pfam" id="PF00912">
    <property type="entry name" value="Transgly"/>
    <property type="match status" value="1"/>
</dbReference>
<keyword evidence="2" id="KW-0472">Membrane</keyword>
<dbReference type="InterPro" id="IPR036950">
    <property type="entry name" value="PBP_transglycosylase"/>
</dbReference>
<keyword evidence="2" id="KW-0812">Transmembrane</keyword>
<feature type="domain" description="Glycosyl transferase family 51" evidence="3">
    <location>
        <begin position="84"/>
        <end position="134"/>
    </location>
</feature>
<dbReference type="AlphaFoldDB" id="A0A9D2THV7"/>
<dbReference type="EMBL" id="DWWC01000130">
    <property type="protein sequence ID" value="HJC69418.1"/>
    <property type="molecule type" value="Genomic_DNA"/>
</dbReference>
<protein>
    <submittedName>
        <fullName evidence="4">Transglycosylase domain-containing protein</fullName>
    </submittedName>
</protein>